<keyword evidence="2" id="KW-0808">Transferase</keyword>
<protein>
    <recommendedName>
        <fullName evidence="10">ADP-dependent glucokinase</fullName>
    </recommendedName>
</protein>
<evidence type="ECO:0008006" key="10">
    <source>
        <dbReference type="Google" id="ProtNLM"/>
    </source>
</evidence>
<dbReference type="PROSITE" id="PS51255">
    <property type="entry name" value="ADPK"/>
    <property type="match status" value="1"/>
</dbReference>
<keyword evidence="4" id="KW-0418">Kinase</keyword>
<evidence type="ECO:0000313" key="8">
    <source>
        <dbReference type="EMBL" id="KAJ8309330.1"/>
    </source>
</evidence>
<comment type="caution">
    <text evidence="8">The sequence shown here is derived from an EMBL/GenBank/DDBJ whole genome shotgun (WGS) entry which is preliminary data.</text>
</comment>
<evidence type="ECO:0000256" key="6">
    <source>
        <dbReference type="ARBA" id="ARBA00023152"/>
    </source>
</evidence>
<keyword evidence="7" id="KW-1133">Transmembrane helix</keyword>
<reference evidence="8 9" key="1">
    <citation type="submission" date="2022-12" db="EMBL/GenBank/DDBJ databases">
        <title>Chromosome-level genome of Tegillarca granosa.</title>
        <authorList>
            <person name="Kim J."/>
        </authorList>
    </citation>
    <scope>NUCLEOTIDE SEQUENCE [LARGE SCALE GENOMIC DNA]</scope>
    <source>
        <strain evidence="8">Teg-2019</strain>
        <tissue evidence="8">Adductor muscle</tissue>
    </source>
</reference>
<gene>
    <name evidence="8" type="ORF">KUTeg_014204</name>
</gene>
<keyword evidence="7" id="KW-0472">Membrane</keyword>
<dbReference type="PANTHER" id="PTHR21208:SF1">
    <property type="entry name" value="ADP-DEPENDENT GLUCOKINASE"/>
    <property type="match status" value="1"/>
</dbReference>
<feature type="transmembrane region" description="Helical" evidence="7">
    <location>
        <begin position="6"/>
        <end position="23"/>
    </location>
</feature>
<keyword evidence="5" id="KW-0460">Magnesium</keyword>
<evidence type="ECO:0000256" key="3">
    <source>
        <dbReference type="ARBA" id="ARBA00022723"/>
    </source>
</evidence>
<keyword evidence="3" id="KW-0479">Metal-binding</keyword>
<dbReference type="Gene3D" id="3.40.1190.20">
    <property type="match status" value="1"/>
</dbReference>
<keyword evidence="9" id="KW-1185">Reference proteome</keyword>
<evidence type="ECO:0000256" key="5">
    <source>
        <dbReference type="ARBA" id="ARBA00022842"/>
    </source>
</evidence>
<keyword evidence="6" id="KW-0324">Glycolysis</keyword>
<sequence>MFTKLTAGSVLSISVVILAYLYYKDDPDIDNRLDQVLSGLLRAEKKLAIAKPRIALGFGGCEDLVVNALNLFNKMGIEPPENPKHFDSVHSEEELAQLLAYFFQHGAAAERYVSNDTLFSALTKMADTLPEKKYFLGGNAPVMARRLANEGAEVLLGAKFTKQLRNTLPETVKVVGGEPEEDDIHLLMEYDIGDKWGKYKSPRANRLIVHSDNSNPYIDTLEDLEKEIKDFKPSVLVVGGLQMMDNFPFKEGFRQERLAKLRNLLTSTPRTTKIHFELASFTDHTLFQEIIDNVLLYSDSLGMNEQELPNLVSMLVHGNISLVADSQPRIASVLDQLRTVYSILKKTREVDRKRKITRLHLHTLAYQAILTTKGSQWKNSMSAAAKASLTAHRYICGSQYINLMKARLIMDDSFTTTAAAQHSQRIPLQENRPVSCWDEDDYEICLAPVLVCTEVIKTGGGGDNVSSAGLLAQVNSMF</sequence>
<proteinExistence type="predicted"/>
<dbReference type="Pfam" id="PF04587">
    <property type="entry name" value="ADP_PFK_GK"/>
    <property type="match status" value="1"/>
</dbReference>
<evidence type="ECO:0000313" key="9">
    <source>
        <dbReference type="Proteomes" id="UP001217089"/>
    </source>
</evidence>
<organism evidence="8 9">
    <name type="scientific">Tegillarca granosa</name>
    <name type="common">Malaysian cockle</name>
    <name type="synonym">Anadara granosa</name>
    <dbReference type="NCBI Taxonomy" id="220873"/>
    <lineage>
        <taxon>Eukaryota</taxon>
        <taxon>Metazoa</taxon>
        <taxon>Spiralia</taxon>
        <taxon>Lophotrochozoa</taxon>
        <taxon>Mollusca</taxon>
        <taxon>Bivalvia</taxon>
        <taxon>Autobranchia</taxon>
        <taxon>Pteriomorphia</taxon>
        <taxon>Arcoida</taxon>
        <taxon>Arcoidea</taxon>
        <taxon>Arcidae</taxon>
        <taxon>Tegillarca</taxon>
    </lineage>
</organism>
<dbReference type="PANTHER" id="PTHR21208">
    <property type="entry name" value="ADP-DEPENDENT GLUCOKINASE"/>
    <property type="match status" value="1"/>
</dbReference>
<evidence type="ECO:0000256" key="7">
    <source>
        <dbReference type="SAM" id="Phobius"/>
    </source>
</evidence>
<dbReference type="InterPro" id="IPR007666">
    <property type="entry name" value="ADP_PFK/GK"/>
</dbReference>
<accession>A0ABQ9F144</accession>
<evidence type="ECO:0000256" key="1">
    <source>
        <dbReference type="ARBA" id="ARBA00022490"/>
    </source>
</evidence>
<name>A0ABQ9F144_TEGGR</name>
<dbReference type="Proteomes" id="UP001217089">
    <property type="component" value="Unassembled WGS sequence"/>
</dbReference>
<dbReference type="SUPFAM" id="SSF53613">
    <property type="entry name" value="Ribokinase-like"/>
    <property type="match status" value="1"/>
</dbReference>
<evidence type="ECO:0000256" key="2">
    <source>
        <dbReference type="ARBA" id="ARBA00022679"/>
    </source>
</evidence>
<dbReference type="InterPro" id="IPR029056">
    <property type="entry name" value="Ribokinase-like"/>
</dbReference>
<evidence type="ECO:0000256" key="4">
    <source>
        <dbReference type="ARBA" id="ARBA00022777"/>
    </source>
</evidence>
<keyword evidence="1" id="KW-0963">Cytoplasm</keyword>
<keyword evidence="7" id="KW-0812">Transmembrane</keyword>
<dbReference type="EMBL" id="JARBDR010000657">
    <property type="protein sequence ID" value="KAJ8309330.1"/>
    <property type="molecule type" value="Genomic_DNA"/>
</dbReference>